<protein>
    <submittedName>
        <fullName evidence="4">DUF4129 domain-containing protein</fullName>
    </submittedName>
</protein>
<gene>
    <name evidence="4" type="ORF">IGS67_10595</name>
</gene>
<evidence type="ECO:0000313" key="5">
    <source>
        <dbReference type="Proteomes" id="UP000642107"/>
    </source>
</evidence>
<dbReference type="EMBL" id="JACZDF010000005">
    <property type="protein sequence ID" value="MBD9699936.1"/>
    <property type="molecule type" value="Genomic_DNA"/>
</dbReference>
<reference evidence="4 5" key="1">
    <citation type="submission" date="2020-09" db="EMBL/GenBank/DDBJ databases">
        <title>Flavimobilis rhizosphaerae sp. nov., isolated from rhizosphere soil of Spartina alterniflora.</title>
        <authorList>
            <person name="Hanqin C."/>
        </authorList>
    </citation>
    <scope>NUCLEOTIDE SEQUENCE [LARGE SCALE GENOMIC DNA]</scope>
    <source>
        <strain evidence="4 5">GY 10621</strain>
    </source>
</reference>
<proteinExistence type="predicted"/>
<keyword evidence="2" id="KW-1133">Transmembrane helix</keyword>
<dbReference type="Proteomes" id="UP000642107">
    <property type="component" value="Unassembled WGS sequence"/>
</dbReference>
<evidence type="ECO:0000256" key="1">
    <source>
        <dbReference type="SAM" id="MobiDB-lite"/>
    </source>
</evidence>
<keyword evidence="2" id="KW-0812">Transmembrane</keyword>
<sequence>MISDDTTSAPRAADPAQRHARATTTLALVSLACVVVGALAWAPWQLRWNPDLSITLPTQEASEPPPPPPTELAEQQQNSSDIVLWVMILLGLVVLALLVAVAARAVRTWWSRRPRPVPEAPMTVDTMPGQVVPSREVVADAVAEALERLDGVPDPAEAVVQAWLVLEEAVAREGVVRQPVQTQAELTSDVLRATRAPSTATTSLLRTYEAVRYGSGGATADDVAASRAALGSILGALRDEHPEVGP</sequence>
<comment type="caution">
    <text evidence="4">The sequence shown here is derived from an EMBL/GenBank/DDBJ whole genome shotgun (WGS) entry which is preliminary data.</text>
</comment>
<feature type="domain" description="Protein-glutamine gamma-glutamyltransferase-like C-terminal" evidence="3">
    <location>
        <begin position="162"/>
        <end position="230"/>
    </location>
</feature>
<dbReference type="InterPro" id="IPR025403">
    <property type="entry name" value="TgpA-like_C"/>
</dbReference>
<evidence type="ECO:0000256" key="2">
    <source>
        <dbReference type="SAM" id="Phobius"/>
    </source>
</evidence>
<name>A0ABR9DS36_9MICO</name>
<evidence type="ECO:0000259" key="3">
    <source>
        <dbReference type="Pfam" id="PF13559"/>
    </source>
</evidence>
<feature type="region of interest" description="Disordered" evidence="1">
    <location>
        <begin position="56"/>
        <end position="75"/>
    </location>
</feature>
<dbReference type="RefSeq" id="WP_192280623.1">
    <property type="nucleotide sequence ID" value="NZ_JACZDF010000005.1"/>
</dbReference>
<evidence type="ECO:0000313" key="4">
    <source>
        <dbReference type="EMBL" id="MBD9699936.1"/>
    </source>
</evidence>
<dbReference type="Pfam" id="PF13559">
    <property type="entry name" value="DUF4129"/>
    <property type="match status" value="1"/>
</dbReference>
<accession>A0ABR9DS36</accession>
<organism evidence="4 5">
    <name type="scientific">Flavimobilis rhizosphaerae</name>
    <dbReference type="NCBI Taxonomy" id="2775421"/>
    <lineage>
        <taxon>Bacteria</taxon>
        <taxon>Bacillati</taxon>
        <taxon>Actinomycetota</taxon>
        <taxon>Actinomycetes</taxon>
        <taxon>Micrococcales</taxon>
        <taxon>Jonesiaceae</taxon>
        <taxon>Flavimobilis</taxon>
    </lineage>
</organism>
<feature type="transmembrane region" description="Helical" evidence="2">
    <location>
        <begin position="26"/>
        <end position="44"/>
    </location>
</feature>
<keyword evidence="5" id="KW-1185">Reference proteome</keyword>
<keyword evidence="2" id="KW-0472">Membrane</keyword>
<feature type="transmembrane region" description="Helical" evidence="2">
    <location>
        <begin position="82"/>
        <end position="106"/>
    </location>
</feature>